<dbReference type="GeneID" id="63820017"/>
<feature type="region of interest" description="Disordered" evidence="1">
    <location>
        <begin position="163"/>
        <end position="192"/>
    </location>
</feature>
<feature type="domain" description="Histone deacetylase complex subunit SAP30 Sin3 binding" evidence="2">
    <location>
        <begin position="207"/>
        <end position="238"/>
    </location>
</feature>
<organism evidence="3 4">
    <name type="scientific">Laetiporus sulphureus 93-53</name>
    <dbReference type="NCBI Taxonomy" id="1314785"/>
    <lineage>
        <taxon>Eukaryota</taxon>
        <taxon>Fungi</taxon>
        <taxon>Dikarya</taxon>
        <taxon>Basidiomycota</taxon>
        <taxon>Agaricomycotina</taxon>
        <taxon>Agaricomycetes</taxon>
        <taxon>Polyporales</taxon>
        <taxon>Laetiporus</taxon>
    </lineage>
</organism>
<protein>
    <recommendedName>
        <fullName evidence="2">Histone deacetylase complex subunit SAP30 Sin3 binding domain-containing protein</fullName>
    </recommendedName>
</protein>
<dbReference type="InParanoid" id="A0A165FHG0"/>
<dbReference type="EMBL" id="KV427613">
    <property type="protein sequence ID" value="KZT08977.1"/>
    <property type="molecule type" value="Genomic_DNA"/>
</dbReference>
<reference evidence="3 4" key="1">
    <citation type="journal article" date="2016" name="Mol. Biol. Evol.">
        <title>Comparative Genomics of Early-Diverging Mushroom-Forming Fungi Provides Insights into the Origins of Lignocellulose Decay Capabilities.</title>
        <authorList>
            <person name="Nagy L.G."/>
            <person name="Riley R."/>
            <person name="Tritt A."/>
            <person name="Adam C."/>
            <person name="Daum C."/>
            <person name="Floudas D."/>
            <person name="Sun H."/>
            <person name="Yadav J.S."/>
            <person name="Pangilinan J."/>
            <person name="Larsson K.H."/>
            <person name="Matsuura K."/>
            <person name="Barry K."/>
            <person name="Labutti K."/>
            <person name="Kuo R."/>
            <person name="Ohm R.A."/>
            <person name="Bhattacharya S.S."/>
            <person name="Shirouzu T."/>
            <person name="Yoshinaga Y."/>
            <person name="Martin F.M."/>
            <person name="Grigoriev I.V."/>
            <person name="Hibbett D.S."/>
        </authorList>
    </citation>
    <scope>NUCLEOTIDE SEQUENCE [LARGE SCALE GENOMIC DNA]</scope>
    <source>
        <strain evidence="3 4">93-53</strain>
    </source>
</reference>
<evidence type="ECO:0000313" key="3">
    <source>
        <dbReference type="EMBL" id="KZT08977.1"/>
    </source>
</evidence>
<dbReference type="STRING" id="1314785.A0A165FHG0"/>
<evidence type="ECO:0000256" key="1">
    <source>
        <dbReference type="SAM" id="MobiDB-lite"/>
    </source>
</evidence>
<dbReference type="OrthoDB" id="3361956at2759"/>
<proteinExistence type="predicted"/>
<dbReference type="Proteomes" id="UP000076871">
    <property type="component" value="Unassembled WGS sequence"/>
</dbReference>
<feature type="region of interest" description="Disordered" evidence="1">
    <location>
        <begin position="1"/>
        <end position="93"/>
    </location>
</feature>
<evidence type="ECO:0000259" key="2">
    <source>
        <dbReference type="Pfam" id="PF13867"/>
    </source>
</evidence>
<name>A0A165FHG0_9APHY</name>
<dbReference type="RefSeq" id="XP_040766717.1">
    <property type="nucleotide sequence ID" value="XM_040902986.1"/>
</dbReference>
<sequence length="245" mass="26195">MPPSTTATPAGTSSAAGGSAASRSRPQTSRRRAHQPADDAAYHAPPSASNAGTKRAAVERAEGEPRLKRKRVDTSANAAMAAPTRNGSAGPNFGTGMNGIRNIRLGTDGEGKISLVNFTTLPLSSIYEYLIMNNLVPQIDPSPLTAYDPPTPISLLFPPRLRHRSHTASPPITPANRPRRRRSARLVEDEQNPQHSVVPILADVDEVKDVLATIAQQHWQESSVKEVDTLATFMCAVKAKARTAA</sequence>
<evidence type="ECO:0000313" key="4">
    <source>
        <dbReference type="Proteomes" id="UP000076871"/>
    </source>
</evidence>
<feature type="compositionally biased region" description="Low complexity" evidence="1">
    <location>
        <begin position="1"/>
        <end position="26"/>
    </location>
</feature>
<dbReference type="Pfam" id="PF13867">
    <property type="entry name" value="SAP30_Sin3_bdg"/>
    <property type="match status" value="1"/>
</dbReference>
<accession>A0A165FHG0</accession>
<dbReference type="AlphaFoldDB" id="A0A165FHG0"/>
<keyword evidence="4" id="KW-1185">Reference proteome</keyword>
<gene>
    <name evidence="3" type="ORF">LAESUDRAFT_568472</name>
</gene>
<dbReference type="InterPro" id="IPR025718">
    <property type="entry name" value="SAP30_Sin3-bd"/>
</dbReference>
<feature type="compositionally biased region" description="Basic and acidic residues" evidence="1">
    <location>
        <begin position="56"/>
        <end position="66"/>
    </location>
</feature>